<organism evidence="2 3">
    <name type="scientific">Epichloe festucae (strain Fl1)</name>
    <dbReference type="NCBI Taxonomy" id="877507"/>
    <lineage>
        <taxon>Eukaryota</taxon>
        <taxon>Fungi</taxon>
        <taxon>Dikarya</taxon>
        <taxon>Ascomycota</taxon>
        <taxon>Pezizomycotina</taxon>
        <taxon>Sordariomycetes</taxon>
        <taxon>Hypocreomycetidae</taxon>
        <taxon>Hypocreales</taxon>
        <taxon>Clavicipitaceae</taxon>
        <taxon>Epichloe</taxon>
    </lineage>
</organism>
<proteinExistence type="predicted"/>
<feature type="compositionally biased region" description="Low complexity" evidence="1">
    <location>
        <begin position="194"/>
        <end position="205"/>
    </location>
</feature>
<gene>
    <name evidence="2" type="ORF">C2857_001809</name>
</gene>
<name>A0A7S9KRK4_EPIFF</name>
<feature type="region of interest" description="Disordered" evidence="1">
    <location>
        <begin position="250"/>
        <end position="289"/>
    </location>
</feature>
<dbReference type="OrthoDB" id="5426165at2759"/>
<keyword evidence="3" id="KW-1185">Reference proteome</keyword>
<evidence type="ECO:0000313" key="2">
    <source>
        <dbReference type="EMBL" id="QPG99450.1"/>
    </source>
</evidence>
<dbReference type="PANTHER" id="PTHR40623:SF2">
    <property type="entry name" value="INTEGRAL MEMBRANE PROTEIN"/>
    <property type="match status" value="1"/>
</dbReference>
<evidence type="ECO:0000313" key="3">
    <source>
        <dbReference type="Proteomes" id="UP000594364"/>
    </source>
</evidence>
<protein>
    <submittedName>
        <fullName evidence="2">Uncharacterized protein</fullName>
    </submittedName>
</protein>
<sequence length="289" mass="31597">MTFVLGCSIVVVFLIGVFKLWLSNRQMQKHEVIDEERRARVAEMNYCGIRHLSHTSIPFGARAIEHGEEVEGIWNSSRGVCDTSQVASSPTLGTDDNNHILPRGAMIYSDLQDDMETPVRSSSSAVTHSSAPSSTYHDCRSIGHPDDDDVDETAIRPVQEEDGDLRTNNPLDTDRSPLQGPIPVPTLSPPNTFASRTRTRASSSSLNTMPQAYLVGRAYGSAQVYANTERRSMNSGFEILPAGALGARLEFPKSSPSSATSGPEPTIQRPRKPAKLLKQNHLTCHEANV</sequence>
<dbReference type="EMBL" id="CP031387">
    <property type="protein sequence ID" value="QPG99450.1"/>
    <property type="molecule type" value="Genomic_DNA"/>
</dbReference>
<dbReference type="AlphaFoldDB" id="A0A7S9KRK4"/>
<accession>A0A7S9KRK4</accession>
<dbReference type="Proteomes" id="UP000594364">
    <property type="component" value="Chromosome 3"/>
</dbReference>
<feature type="compositionally biased region" description="Polar residues" evidence="1">
    <location>
        <begin position="254"/>
        <end position="263"/>
    </location>
</feature>
<evidence type="ECO:0000256" key="1">
    <source>
        <dbReference type="SAM" id="MobiDB-lite"/>
    </source>
</evidence>
<feature type="compositionally biased region" description="Low complexity" evidence="1">
    <location>
        <begin position="118"/>
        <end position="135"/>
    </location>
</feature>
<feature type="region of interest" description="Disordered" evidence="1">
    <location>
        <begin position="115"/>
        <end position="205"/>
    </location>
</feature>
<dbReference type="PANTHER" id="PTHR40623">
    <property type="entry name" value="INTEGRAL MEMBRANE PROTEIN"/>
    <property type="match status" value="1"/>
</dbReference>
<reference evidence="2 3" key="1">
    <citation type="journal article" date="2018" name="PLoS Genet.">
        <title>Repeat elements organise 3D genome structure and mediate transcription in the filamentous fungus Epichloe festucae.</title>
        <authorList>
            <person name="Winter D.J."/>
            <person name="Ganley A.R.D."/>
            <person name="Young C.A."/>
            <person name="Liachko I."/>
            <person name="Schardl C.L."/>
            <person name="Dupont P.Y."/>
            <person name="Berry D."/>
            <person name="Ram A."/>
            <person name="Scott B."/>
            <person name="Cox M.P."/>
        </authorList>
    </citation>
    <scope>NUCLEOTIDE SEQUENCE [LARGE SCALE GENOMIC DNA]</scope>
    <source>
        <strain evidence="2 3">Fl1</strain>
    </source>
</reference>